<keyword evidence="2" id="KW-1185">Reference proteome</keyword>
<accession>A0ACB8SDG5</accession>
<reference evidence="1" key="1">
    <citation type="submission" date="2021-03" db="EMBL/GenBank/DDBJ databases">
        <authorList>
            <consortium name="DOE Joint Genome Institute"/>
            <person name="Ahrendt S."/>
            <person name="Looney B.P."/>
            <person name="Miyauchi S."/>
            <person name="Morin E."/>
            <person name="Drula E."/>
            <person name="Courty P.E."/>
            <person name="Chicoki N."/>
            <person name="Fauchery L."/>
            <person name="Kohler A."/>
            <person name="Kuo A."/>
            <person name="Labutti K."/>
            <person name="Pangilinan J."/>
            <person name="Lipzen A."/>
            <person name="Riley R."/>
            <person name="Andreopoulos W."/>
            <person name="He G."/>
            <person name="Johnson J."/>
            <person name="Barry K.W."/>
            <person name="Grigoriev I.V."/>
            <person name="Nagy L."/>
            <person name="Hibbett D."/>
            <person name="Henrissat B."/>
            <person name="Matheny P.B."/>
            <person name="Labbe J."/>
            <person name="Martin F."/>
        </authorList>
    </citation>
    <scope>NUCLEOTIDE SEQUENCE</scope>
    <source>
        <strain evidence="1">HHB10654</strain>
    </source>
</reference>
<reference evidence="1" key="2">
    <citation type="journal article" date="2022" name="New Phytol.">
        <title>Evolutionary transition to the ectomycorrhizal habit in the genomes of a hyperdiverse lineage of mushroom-forming fungi.</title>
        <authorList>
            <person name="Looney B."/>
            <person name="Miyauchi S."/>
            <person name="Morin E."/>
            <person name="Drula E."/>
            <person name="Courty P.E."/>
            <person name="Kohler A."/>
            <person name="Kuo A."/>
            <person name="LaButti K."/>
            <person name="Pangilinan J."/>
            <person name="Lipzen A."/>
            <person name="Riley R."/>
            <person name="Andreopoulos W."/>
            <person name="He G."/>
            <person name="Johnson J."/>
            <person name="Nolan M."/>
            <person name="Tritt A."/>
            <person name="Barry K.W."/>
            <person name="Grigoriev I.V."/>
            <person name="Nagy L.G."/>
            <person name="Hibbett D."/>
            <person name="Henrissat B."/>
            <person name="Matheny P.B."/>
            <person name="Labbe J."/>
            <person name="Martin F.M."/>
        </authorList>
    </citation>
    <scope>NUCLEOTIDE SEQUENCE</scope>
    <source>
        <strain evidence="1">HHB10654</strain>
    </source>
</reference>
<dbReference type="Proteomes" id="UP000814140">
    <property type="component" value="Unassembled WGS sequence"/>
</dbReference>
<dbReference type="EMBL" id="MU277528">
    <property type="protein sequence ID" value="KAI0054307.1"/>
    <property type="molecule type" value="Genomic_DNA"/>
</dbReference>
<evidence type="ECO:0000313" key="2">
    <source>
        <dbReference type="Proteomes" id="UP000814140"/>
    </source>
</evidence>
<protein>
    <submittedName>
        <fullName evidence="1">Uncharacterized protein</fullName>
    </submittedName>
</protein>
<organism evidence="1 2">
    <name type="scientific">Artomyces pyxidatus</name>
    <dbReference type="NCBI Taxonomy" id="48021"/>
    <lineage>
        <taxon>Eukaryota</taxon>
        <taxon>Fungi</taxon>
        <taxon>Dikarya</taxon>
        <taxon>Basidiomycota</taxon>
        <taxon>Agaricomycotina</taxon>
        <taxon>Agaricomycetes</taxon>
        <taxon>Russulales</taxon>
        <taxon>Auriscalpiaceae</taxon>
        <taxon>Artomyces</taxon>
    </lineage>
</organism>
<name>A0ACB8SDG5_9AGAM</name>
<gene>
    <name evidence="1" type="ORF">BV25DRAFT_1895713</name>
</gene>
<proteinExistence type="predicted"/>
<comment type="caution">
    <text evidence="1">The sequence shown here is derived from an EMBL/GenBank/DDBJ whole genome shotgun (WGS) entry which is preliminary data.</text>
</comment>
<sequence length="194" mass="20307">MFIFLTTAPTIFQGVYYEQISAAGLNYLSFGIGLMLAAQLSARLLDRVYAHLQAQHGGTGRPEYRLPLLVPGALALPAGLLAAGWAARAHAHWLVTDLGLGLVGARTVSVGLGAQSYVIDAFSLRAAPAMAAVSCLRSLAGFASPLFAPPMYAALRPGAGNSVLAGAAVLLGVPAPFLLWRYGERIRGASRYAR</sequence>
<evidence type="ECO:0000313" key="1">
    <source>
        <dbReference type="EMBL" id="KAI0054307.1"/>
    </source>
</evidence>